<sequence length="135" mass="15632">MGHVRRPGRWIHVLLTQCTMASSDDGSDIRQRIGWMDKRKERGRDQRWWRAVTGAANNGLPTRLETQASRNNSYQSEPDVCVSIVEGKVVAISRFRNTHWKLYRLAILTRRIKSGVHAQRVYYASMPGCYPKTMQ</sequence>
<name>A0A9P7VFR7_9AGAR</name>
<keyword evidence="2" id="KW-1185">Reference proteome</keyword>
<evidence type="ECO:0000313" key="1">
    <source>
        <dbReference type="EMBL" id="KAG7440113.1"/>
    </source>
</evidence>
<comment type="caution">
    <text evidence="1">The sequence shown here is derived from an EMBL/GenBank/DDBJ whole genome shotgun (WGS) entry which is preliminary data.</text>
</comment>
<dbReference type="RefSeq" id="XP_043033613.1">
    <property type="nucleotide sequence ID" value="XM_043181726.1"/>
</dbReference>
<protein>
    <submittedName>
        <fullName evidence="1">Uncharacterized protein</fullName>
    </submittedName>
</protein>
<organism evidence="1 2">
    <name type="scientific">Guyanagaster necrorhizus</name>
    <dbReference type="NCBI Taxonomy" id="856835"/>
    <lineage>
        <taxon>Eukaryota</taxon>
        <taxon>Fungi</taxon>
        <taxon>Dikarya</taxon>
        <taxon>Basidiomycota</taxon>
        <taxon>Agaricomycotina</taxon>
        <taxon>Agaricomycetes</taxon>
        <taxon>Agaricomycetidae</taxon>
        <taxon>Agaricales</taxon>
        <taxon>Marasmiineae</taxon>
        <taxon>Physalacriaceae</taxon>
        <taxon>Guyanagaster</taxon>
    </lineage>
</organism>
<dbReference type="AlphaFoldDB" id="A0A9P7VFR7"/>
<dbReference type="EMBL" id="MU250576">
    <property type="protein sequence ID" value="KAG7440113.1"/>
    <property type="molecule type" value="Genomic_DNA"/>
</dbReference>
<accession>A0A9P7VFR7</accession>
<reference evidence="1" key="1">
    <citation type="submission" date="2020-11" db="EMBL/GenBank/DDBJ databases">
        <title>Adaptations for nitrogen fixation in a non-lichenized fungal sporocarp promotes dispersal by wood-feeding termites.</title>
        <authorList>
            <consortium name="DOE Joint Genome Institute"/>
            <person name="Koch R.A."/>
            <person name="Yoon G."/>
            <person name="Arayal U."/>
            <person name="Lail K."/>
            <person name="Amirebrahimi M."/>
            <person name="Labutti K."/>
            <person name="Lipzen A."/>
            <person name="Riley R."/>
            <person name="Barry K."/>
            <person name="Henrissat B."/>
            <person name="Grigoriev I.V."/>
            <person name="Herr J.R."/>
            <person name="Aime M.C."/>
        </authorList>
    </citation>
    <scope>NUCLEOTIDE SEQUENCE</scope>
    <source>
        <strain evidence="1">MCA 3950</strain>
    </source>
</reference>
<dbReference type="GeneID" id="66104022"/>
<evidence type="ECO:0000313" key="2">
    <source>
        <dbReference type="Proteomes" id="UP000812287"/>
    </source>
</evidence>
<gene>
    <name evidence="1" type="ORF">BT62DRAFT_638529</name>
</gene>
<proteinExistence type="predicted"/>
<dbReference type="Proteomes" id="UP000812287">
    <property type="component" value="Unassembled WGS sequence"/>
</dbReference>